<keyword evidence="3" id="KW-1185">Reference proteome</keyword>
<proteinExistence type="predicted"/>
<evidence type="ECO:0000313" key="3">
    <source>
        <dbReference type="Proteomes" id="UP001160499"/>
    </source>
</evidence>
<evidence type="ECO:0000313" key="2">
    <source>
        <dbReference type="EMBL" id="MDH6219239.1"/>
    </source>
</evidence>
<dbReference type="InterPro" id="IPR046648">
    <property type="entry name" value="DUF6760"/>
</dbReference>
<dbReference type="Pfam" id="PF20546">
    <property type="entry name" value="DUF6760"/>
    <property type="match status" value="1"/>
</dbReference>
<comment type="caution">
    <text evidence="2">The sequence shown here is derived from an EMBL/GenBank/DDBJ whole genome shotgun (WGS) entry which is preliminary data.</text>
</comment>
<organism evidence="2 3">
    <name type="scientific">Streptomyces pseudovenezuelae</name>
    <dbReference type="NCBI Taxonomy" id="67350"/>
    <lineage>
        <taxon>Bacteria</taxon>
        <taxon>Bacillati</taxon>
        <taxon>Actinomycetota</taxon>
        <taxon>Actinomycetes</taxon>
        <taxon>Kitasatosporales</taxon>
        <taxon>Streptomycetaceae</taxon>
        <taxon>Streptomyces</taxon>
        <taxon>Streptomyces aurantiacus group</taxon>
    </lineage>
</organism>
<dbReference type="Proteomes" id="UP001160499">
    <property type="component" value="Unassembled WGS sequence"/>
</dbReference>
<evidence type="ECO:0000259" key="1">
    <source>
        <dbReference type="Pfam" id="PF20546"/>
    </source>
</evidence>
<dbReference type="RefSeq" id="WP_185146030.1">
    <property type="nucleotide sequence ID" value="NZ_JARXVH010000012.1"/>
</dbReference>
<sequence length="52" mass="6111">MTYATDRLHEEIAYVAYHFHWSMDEILDLEHADRRRFTDEIASLVTRAGAEG</sequence>
<reference evidence="2 3" key="1">
    <citation type="submission" date="2023-04" db="EMBL/GenBank/DDBJ databases">
        <title>Forest soil microbial communities from Buena Vista Peninsula, Colon Province, Panama.</title>
        <authorList>
            <person name="Bouskill N."/>
        </authorList>
    </citation>
    <scope>NUCLEOTIDE SEQUENCE [LARGE SCALE GENOMIC DNA]</scope>
    <source>
        <strain evidence="2 3">GGS1</strain>
    </source>
</reference>
<dbReference type="EMBL" id="JARXVH010000012">
    <property type="protein sequence ID" value="MDH6219239.1"/>
    <property type="molecule type" value="Genomic_DNA"/>
</dbReference>
<name>A0ABT6LUW6_9ACTN</name>
<gene>
    <name evidence="2" type="ORF">M2283_006573</name>
</gene>
<accession>A0ABT6LUW6</accession>
<protein>
    <recommendedName>
        <fullName evidence="1">DUF6760 domain-containing protein</fullName>
    </recommendedName>
</protein>
<feature type="domain" description="DUF6760" evidence="1">
    <location>
        <begin position="3"/>
        <end position="47"/>
    </location>
</feature>